<dbReference type="RefSeq" id="WP_133703896.1">
    <property type="nucleotide sequence ID" value="NZ_SNXS01000015.1"/>
</dbReference>
<dbReference type="PANTHER" id="PTHR38097">
    <property type="match status" value="1"/>
</dbReference>
<dbReference type="InterPro" id="IPR037150">
    <property type="entry name" value="H-NS_C_dom_sf"/>
</dbReference>
<organism evidence="6 7">
    <name type="scientific">Roseateles toxinivorans</name>
    <dbReference type="NCBI Taxonomy" id="270368"/>
    <lineage>
        <taxon>Bacteria</taxon>
        <taxon>Pseudomonadati</taxon>
        <taxon>Pseudomonadota</taxon>
        <taxon>Betaproteobacteria</taxon>
        <taxon>Burkholderiales</taxon>
        <taxon>Sphaerotilaceae</taxon>
        <taxon>Roseateles</taxon>
    </lineage>
</organism>
<evidence type="ECO:0000259" key="5">
    <source>
        <dbReference type="SMART" id="SM00528"/>
    </source>
</evidence>
<keyword evidence="7" id="KW-1185">Reference proteome</keyword>
<dbReference type="InterPro" id="IPR027444">
    <property type="entry name" value="H-NS_C_dom"/>
</dbReference>
<dbReference type="OrthoDB" id="5297879at2"/>
<evidence type="ECO:0000313" key="7">
    <source>
        <dbReference type="Proteomes" id="UP000295361"/>
    </source>
</evidence>
<comment type="subcellular location">
    <subcellularLocation>
        <location evidence="1">Cytoplasm</location>
        <location evidence="1">Nucleoid</location>
    </subcellularLocation>
</comment>
<comment type="caution">
    <text evidence="6">The sequence shown here is derived from an EMBL/GenBank/DDBJ whole genome shotgun (WGS) entry which is preliminary data.</text>
</comment>
<sequence>MASLKDLLAQRAALDRQINETTSRERTDAIAKVKALMADYDLSLSDLSTRAPKAAKVSKVAAKYRNKATGEAWSGRGLRPKWLKAAIDGGAKLEDFSV</sequence>
<dbReference type="InParanoid" id="A0A4R6QCY1"/>
<evidence type="ECO:0000313" key="6">
    <source>
        <dbReference type="EMBL" id="TDP60654.1"/>
    </source>
</evidence>
<dbReference type="GO" id="GO:0003677">
    <property type="term" value="F:DNA binding"/>
    <property type="evidence" value="ECO:0007669"/>
    <property type="project" value="UniProtKB-KW"/>
</dbReference>
<accession>A0A4R6QCY1</accession>
<gene>
    <name evidence="6" type="ORF">DES47_11576</name>
</gene>
<evidence type="ECO:0000256" key="4">
    <source>
        <dbReference type="ARBA" id="ARBA00023125"/>
    </source>
</evidence>
<dbReference type="EMBL" id="SNXS01000015">
    <property type="protein sequence ID" value="TDP60654.1"/>
    <property type="molecule type" value="Genomic_DNA"/>
</dbReference>
<keyword evidence="4 6" id="KW-0238">DNA-binding</keyword>
<dbReference type="PANTHER" id="PTHR38097:SF2">
    <property type="entry name" value="DNA-BINDING PROTEIN STPA"/>
    <property type="match status" value="1"/>
</dbReference>
<evidence type="ECO:0000256" key="3">
    <source>
        <dbReference type="ARBA" id="ARBA00022490"/>
    </source>
</evidence>
<evidence type="ECO:0000256" key="1">
    <source>
        <dbReference type="ARBA" id="ARBA00004453"/>
    </source>
</evidence>
<proteinExistence type="inferred from homology"/>
<reference evidence="6 7" key="1">
    <citation type="submission" date="2019-03" db="EMBL/GenBank/DDBJ databases">
        <title>Genomic Encyclopedia of Type Strains, Phase IV (KMG-IV): sequencing the most valuable type-strain genomes for metagenomic binning, comparative biology and taxonomic classification.</title>
        <authorList>
            <person name="Goeker M."/>
        </authorList>
    </citation>
    <scope>NUCLEOTIDE SEQUENCE [LARGE SCALE GENOMIC DNA]</scope>
    <source>
        <strain evidence="6 7">DSM 16998</strain>
    </source>
</reference>
<comment type="similarity">
    <text evidence="2">Belongs to the histone-like protein H-NS family.</text>
</comment>
<evidence type="ECO:0000256" key="2">
    <source>
        <dbReference type="ARBA" id="ARBA00010610"/>
    </source>
</evidence>
<protein>
    <submittedName>
        <fullName evidence="6">DNA-binding protein H-NS</fullName>
    </submittedName>
</protein>
<dbReference type="SUPFAM" id="SSF81273">
    <property type="entry name" value="H-NS histone-like proteins"/>
    <property type="match status" value="1"/>
</dbReference>
<dbReference type="Pfam" id="PF00816">
    <property type="entry name" value="Histone_HNS"/>
    <property type="match status" value="1"/>
</dbReference>
<dbReference type="GO" id="GO:0009295">
    <property type="term" value="C:nucleoid"/>
    <property type="evidence" value="ECO:0007669"/>
    <property type="project" value="UniProtKB-SubCell"/>
</dbReference>
<dbReference type="Gene3D" id="4.10.430.10">
    <property type="entry name" value="Histone-like protein H-NS, C-terminal domain"/>
    <property type="match status" value="1"/>
</dbReference>
<dbReference type="AlphaFoldDB" id="A0A4R6QCY1"/>
<feature type="domain" description="DNA-binding protein H-NS-like C-terminal" evidence="5">
    <location>
        <begin position="54"/>
        <end position="98"/>
    </location>
</feature>
<dbReference type="SMART" id="SM00528">
    <property type="entry name" value="HNS"/>
    <property type="match status" value="1"/>
</dbReference>
<keyword evidence="3" id="KW-0963">Cytoplasm</keyword>
<dbReference type="Proteomes" id="UP000295361">
    <property type="component" value="Unassembled WGS sequence"/>
</dbReference>
<name>A0A4R6QCY1_9BURK</name>